<evidence type="ECO:0000313" key="2">
    <source>
        <dbReference type="Proteomes" id="UP000183940"/>
    </source>
</evidence>
<protein>
    <submittedName>
        <fullName evidence="1">Uncharacterized protein</fullName>
    </submittedName>
</protein>
<dbReference type="Proteomes" id="UP000183940">
    <property type="component" value="Unassembled WGS sequence"/>
</dbReference>
<evidence type="ECO:0000313" key="1">
    <source>
        <dbReference type="EMBL" id="OJJ22650.1"/>
    </source>
</evidence>
<accession>A0A1L9QMT2</accession>
<comment type="caution">
    <text evidence="1">The sequence shown here is derived from an EMBL/GenBank/DDBJ whole genome shotgun (WGS) entry which is preliminary data.</text>
</comment>
<keyword evidence="2" id="KW-1185">Reference proteome</keyword>
<name>A0A1L9QMT2_9CYAN</name>
<dbReference type="PANTHER" id="PTHR31252">
    <property type="entry name" value="DUF4419 DOMAIN-CONTAINING PROTEIN"/>
    <property type="match status" value="1"/>
</dbReference>
<dbReference type="PANTHER" id="PTHR31252:SF11">
    <property type="entry name" value="DUF4419 DOMAIN-CONTAINING PROTEIN"/>
    <property type="match status" value="1"/>
</dbReference>
<proteinExistence type="predicted"/>
<dbReference type="InterPro" id="IPR025533">
    <property type="entry name" value="DUF4419"/>
</dbReference>
<dbReference type="Pfam" id="PF14388">
    <property type="entry name" value="DUF4419"/>
    <property type="match status" value="1"/>
</dbReference>
<organism evidence="1 2">
    <name type="scientific">Roseofilum reptotaenium AO1-A</name>
    <dbReference type="NCBI Taxonomy" id="1925591"/>
    <lineage>
        <taxon>Bacteria</taxon>
        <taxon>Bacillati</taxon>
        <taxon>Cyanobacteriota</taxon>
        <taxon>Cyanophyceae</taxon>
        <taxon>Desertifilales</taxon>
        <taxon>Desertifilaceae</taxon>
        <taxon>Roseofilum</taxon>
    </lineage>
</organism>
<dbReference type="AlphaFoldDB" id="A0A1L9QMT2"/>
<dbReference type="STRING" id="1925591.BI308_19465"/>
<gene>
    <name evidence="1" type="ORF">BI308_19465</name>
</gene>
<sequence length="405" mass="47015">MRDRFVSHSGKETLTIEVLEMPKQADEWSQAVHEWTLLIRDRVGAEVYHLLECNFSTTTPNALTASRIVMMDAFRQYFDYKMIGACGIPKITLLGTVQDWQSICDRVRMMAEYNLNWWTDRLLPICEELVNTASGHPSLSFWQQIYKPQEVYLADLTNGWLADLFPYLLDPITREPSRRNPILAIERSNIQSDDGIPLHRLPVGLSKVPFKLTLNQQEYSLELLAGLIGVYQNPDESTLTPEIGWSVQEGDRFQRLLDKIEREHIIEKSIDWSNFRSKSYLSKEHIQILERFDGATLYPNSSHSWFFSKYDVFKSYRCDTVNDYGSSQPLIELEDGRCIGYTYKGLILLGKPVSSPHPLFEDMTDYELKDSVVIAEGIEQLLERIFQSEGRYYFDDPSFQMQLRS</sequence>
<dbReference type="EMBL" id="MLAW01000042">
    <property type="protein sequence ID" value="OJJ22650.1"/>
    <property type="molecule type" value="Genomic_DNA"/>
</dbReference>
<reference evidence="1" key="1">
    <citation type="submission" date="2016-10" db="EMBL/GenBank/DDBJ databases">
        <title>CRISPR-Cas defence system in Roseofilum reptotaenium: evidence of a bacteriophage-cyanobacterium arms race in the coral black band disease.</title>
        <authorList>
            <person name="Buerger P."/>
            <person name="Wood-Charlson E.M."/>
            <person name="Weynberg K.D."/>
            <person name="Willis B."/>
            <person name="Van Oppen M.J."/>
        </authorList>
    </citation>
    <scope>NUCLEOTIDE SEQUENCE [LARGE SCALE GENOMIC DNA]</scope>
    <source>
        <strain evidence="1">AO1-A</strain>
    </source>
</reference>